<dbReference type="OrthoDB" id="4523837at2759"/>
<dbReference type="Proteomes" id="UP000244073">
    <property type="component" value="Unassembled WGS sequence"/>
</dbReference>
<dbReference type="RefSeq" id="XP_040753651.1">
    <property type="nucleotide sequence ID" value="XM_040899679.1"/>
</dbReference>
<dbReference type="AlphaFoldDB" id="A0A2T5M164"/>
<sequence>MNIIGSTQAVLTVAAATQSTRQIIVDASKIVGVNSADSAYIPPGPWNQDTFYNKDPAIGALFPEYAIKNVLIYNFPDIFLGWGKTGVDGDPMVNDNYNWTGADDYMRFVTSNGAKATIQFQPTNGTNSNVSSPEVLGEIGYMVTDRYMNGAYDSGFYDALELFEFLPETDLLRSYFSNDVYEGYFSYFAAFSRAVTNASPAVGVAAWGGNQIYPVKTNYSVFNPYVSRFYKDCHDRNVPIRAASFHFINTQFSFDPYDIKRVTDKFRAEILVPAGLPNLSIWATEYEPAPFPALPTSASALASFNDPAWFASFTLGVSMYAQDTTIDQVLPWPGLGYNGTGAGKQPFQGFFNRSSSGPIPLNAAKAWFLQGKLVTETSHRVKVDGSSEDGFAALAGVSTKDKKLQILLNNYQLDYDIAKQITAQMASLLNTSASAYPLLQDNGLLNGESTCFVTGACMTFPQATVRNNTSQAYHLHVAGLPWSNTDRYELQVERVANEVTDSIYVRKKGKGNVIDILIPFPPNAQDLITVQKVAY</sequence>
<evidence type="ECO:0000313" key="2">
    <source>
        <dbReference type="Proteomes" id="UP000244073"/>
    </source>
</evidence>
<name>A0A2T5M164_9EURO</name>
<proteinExistence type="predicted"/>
<dbReference type="InterPro" id="IPR017853">
    <property type="entry name" value="GH"/>
</dbReference>
<dbReference type="EMBL" id="MSFN02000002">
    <property type="protein sequence ID" value="PTU22259.1"/>
    <property type="molecule type" value="Genomic_DNA"/>
</dbReference>
<comment type="caution">
    <text evidence="1">The sequence shown here is derived from an EMBL/GenBank/DDBJ whole genome shotgun (WGS) entry which is preliminary data.</text>
</comment>
<evidence type="ECO:0000313" key="1">
    <source>
        <dbReference type="EMBL" id="PTU22259.1"/>
    </source>
</evidence>
<evidence type="ECO:0008006" key="3">
    <source>
        <dbReference type="Google" id="ProtNLM"/>
    </source>
</evidence>
<dbReference type="VEuPathDB" id="FungiDB:P175DRAFT_0529297"/>
<dbReference type="Gene3D" id="3.20.20.80">
    <property type="entry name" value="Glycosidases"/>
    <property type="match status" value="1"/>
</dbReference>
<organism evidence="1 2">
    <name type="scientific">Aspergillus ochraceoroseus IBT 24754</name>
    <dbReference type="NCBI Taxonomy" id="1392256"/>
    <lineage>
        <taxon>Eukaryota</taxon>
        <taxon>Fungi</taxon>
        <taxon>Dikarya</taxon>
        <taxon>Ascomycota</taxon>
        <taxon>Pezizomycotina</taxon>
        <taxon>Eurotiomycetes</taxon>
        <taxon>Eurotiomycetidae</taxon>
        <taxon>Eurotiales</taxon>
        <taxon>Aspergillaceae</taxon>
        <taxon>Aspergillus</taxon>
        <taxon>Aspergillus subgen. Nidulantes</taxon>
    </lineage>
</organism>
<gene>
    <name evidence="1" type="ORF">P175DRAFT_0529297</name>
</gene>
<accession>A0A2T5M164</accession>
<dbReference type="GeneID" id="63816561"/>
<dbReference type="SUPFAM" id="SSF51445">
    <property type="entry name" value="(Trans)glycosidases"/>
    <property type="match status" value="1"/>
</dbReference>
<reference evidence="1 2" key="1">
    <citation type="journal article" date="2018" name="Proc. Natl. Acad. Sci. U.S.A.">
        <title>Linking secondary metabolites to gene clusters through genome sequencing of six diverse Aspergillus species.</title>
        <authorList>
            <person name="Kaerboelling I."/>
            <person name="Vesth T.C."/>
            <person name="Frisvad J.C."/>
            <person name="Nybo J.L."/>
            <person name="Theobald S."/>
            <person name="Kuo A."/>
            <person name="Bowyer P."/>
            <person name="Matsuda Y."/>
            <person name="Mondo S."/>
            <person name="Lyhne E.K."/>
            <person name="Kogle M.E."/>
            <person name="Clum A."/>
            <person name="Lipzen A."/>
            <person name="Salamov A."/>
            <person name="Ngan C.Y."/>
            <person name="Daum C."/>
            <person name="Chiniquy J."/>
            <person name="Barry K."/>
            <person name="LaButti K."/>
            <person name="Haridas S."/>
            <person name="Simmons B.A."/>
            <person name="Magnuson J.K."/>
            <person name="Mortensen U.H."/>
            <person name="Larsen T.O."/>
            <person name="Grigoriev I.V."/>
            <person name="Baker S.E."/>
            <person name="Andersen M.R."/>
        </authorList>
    </citation>
    <scope>NUCLEOTIDE SEQUENCE [LARGE SCALE GENOMIC DNA]</scope>
    <source>
        <strain evidence="1 2">IBT 24754</strain>
    </source>
</reference>
<protein>
    <recommendedName>
        <fullName evidence="3">Beta-glucuronidase C-terminal domain-containing protein</fullName>
    </recommendedName>
</protein>